<name>A0A6C0DSM4_9ZZZZ</name>
<organism evidence="2">
    <name type="scientific">viral metagenome</name>
    <dbReference type="NCBI Taxonomy" id="1070528"/>
    <lineage>
        <taxon>unclassified sequences</taxon>
        <taxon>metagenomes</taxon>
        <taxon>organismal metagenomes</taxon>
    </lineage>
</organism>
<dbReference type="AlphaFoldDB" id="A0A6C0DSM4"/>
<evidence type="ECO:0000256" key="1">
    <source>
        <dbReference type="SAM" id="MobiDB-lite"/>
    </source>
</evidence>
<protein>
    <submittedName>
        <fullName evidence="2">Uncharacterized protein</fullName>
    </submittedName>
</protein>
<feature type="region of interest" description="Disordered" evidence="1">
    <location>
        <begin position="1"/>
        <end position="26"/>
    </location>
</feature>
<sequence>MLGLGYALQKPSTSSEKREGFTSQPAPVLTDYTSYSSIVPGVAVQQPPLKYEAPLGVRSSAAKELDTLYNFPASSRIPSEPKSDVQGGYLGFPVPVVKAAPAQRSTEAVTATVRQRTDGVEQTPTFANEARFVSPLSGQAMKPEEFTHANMVPFFRGSPKQNMTDTANRNVLDTYTGGGYFQQEKREQGPMFDPQREPTGTPFGSEIATDFMQGRVVGPTNRAGERPFEQVRVAKGLGQGFTSFGSGGFQQADSLVYARPRTTDELRTVNNPKTTYEGVVVPGKNFVTKPVSLENIGEVRKHTPDRFYLNQNGERNFKTTGANLKATERPVQVLRDTTRPETTVEYGGAAKSASFNATYTVPSTRAPMVKQAGSWGFRNADATNYQDKDVDSPQNDYGKSGIEIQPNERYYTGDRTTTLNLKPNESGQVYLPQQDGPRQTRKDEMIGNPNQAGYVSFGVQKGPAYDPNDVARTTIKETTVDNDYLGGAAGPVKLTVYDPDDVARTTIKETTEDNGYVGISAPNQPQKLTVYDPEEIARVTQRNTTDDVDYNRNYSRDAPEAAYLPYTDIARVTDREALSAVSEYYGNSDPSHPKGMINPYQDGARLTQKAAVSARSAYTGSGYSEDKKPLVNPYQDGARPTQKAAVSARSAYTGSAGVANAKAPRAEGAERAMRHYAQRENVAKGRTPSGNIALFNGEDYMNVKHAKLESDYINDRAPIASRVVGPTPNETSIGAMRPRAVLKLDVSSERNQPVVVAGLESNPYAIPLHSVSKKITEGKSTFDANGNHVVAAF</sequence>
<reference evidence="2" key="1">
    <citation type="journal article" date="2020" name="Nature">
        <title>Giant virus diversity and host interactions through global metagenomics.</title>
        <authorList>
            <person name="Schulz F."/>
            <person name="Roux S."/>
            <person name="Paez-Espino D."/>
            <person name="Jungbluth S."/>
            <person name="Walsh D.A."/>
            <person name="Denef V.J."/>
            <person name="McMahon K.D."/>
            <person name="Konstantinidis K.T."/>
            <person name="Eloe-Fadrosh E.A."/>
            <person name="Kyrpides N.C."/>
            <person name="Woyke T."/>
        </authorList>
    </citation>
    <scope>NUCLEOTIDE SEQUENCE</scope>
    <source>
        <strain evidence="2">GVMAG-M-3300023174-57</strain>
    </source>
</reference>
<dbReference type="EMBL" id="MN739664">
    <property type="protein sequence ID" value="QHT19183.1"/>
    <property type="molecule type" value="Genomic_DNA"/>
</dbReference>
<evidence type="ECO:0000313" key="2">
    <source>
        <dbReference type="EMBL" id="QHT19183.1"/>
    </source>
</evidence>
<proteinExistence type="predicted"/>
<feature type="region of interest" description="Disordered" evidence="1">
    <location>
        <begin position="619"/>
        <end position="642"/>
    </location>
</feature>
<accession>A0A6C0DSM4</accession>